<feature type="transmembrane region" description="Helical" evidence="10">
    <location>
        <begin position="138"/>
        <end position="157"/>
    </location>
</feature>
<dbReference type="EMBL" id="GL871282">
    <property type="protein sequence ID" value="EGC31030.1"/>
    <property type="molecule type" value="Genomic_DNA"/>
</dbReference>
<keyword evidence="5 10" id="KW-0276">Fatty acid metabolism</keyword>
<evidence type="ECO:0000256" key="10">
    <source>
        <dbReference type="RuleBase" id="RU361115"/>
    </source>
</evidence>
<dbReference type="EC" id="2.3.1.-" evidence="10"/>
<protein>
    <recommendedName>
        <fullName evidence="10">Elongation of fatty acids protein</fullName>
        <ecNumber evidence="10">2.3.1.-</ecNumber>
    </recommendedName>
</protein>
<feature type="transmembrane region" description="Helical" evidence="10">
    <location>
        <begin position="68"/>
        <end position="86"/>
    </location>
</feature>
<dbReference type="STRING" id="5786.F0ZYE8"/>
<keyword evidence="4 10" id="KW-0812">Transmembrane</keyword>
<evidence type="ECO:0000313" key="11">
    <source>
        <dbReference type="EMBL" id="EGC31030.1"/>
    </source>
</evidence>
<keyword evidence="12" id="KW-1185">Reference proteome</keyword>
<feature type="transmembrane region" description="Helical" evidence="10">
    <location>
        <begin position="163"/>
        <end position="183"/>
    </location>
</feature>
<organism evidence="11 12">
    <name type="scientific">Dictyostelium purpureum</name>
    <name type="common">Slime mold</name>
    <dbReference type="NCBI Taxonomy" id="5786"/>
    <lineage>
        <taxon>Eukaryota</taxon>
        <taxon>Amoebozoa</taxon>
        <taxon>Evosea</taxon>
        <taxon>Eumycetozoa</taxon>
        <taxon>Dictyostelia</taxon>
        <taxon>Dictyosteliales</taxon>
        <taxon>Dictyosteliaceae</taxon>
        <taxon>Dictyostelium</taxon>
    </lineage>
</organism>
<proteinExistence type="inferred from homology"/>
<evidence type="ECO:0000256" key="3">
    <source>
        <dbReference type="ARBA" id="ARBA00022679"/>
    </source>
</evidence>
<dbReference type="InParanoid" id="F0ZYE8"/>
<dbReference type="OMA" id="FHHMAMV"/>
<evidence type="ECO:0000256" key="2">
    <source>
        <dbReference type="ARBA" id="ARBA00022516"/>
    </source>
</evidence>
<dbReference type="eggNOG" id="KOG3071">
    <property type="taxonomic scope" value="Eukaryota"/>
</dbReference>
<feature type="transmembrane region" description="Helical" evidence="10">
    <location>
        <begin position="203"/>
        <end position="223"/>
    </location>
</feature>
<dbReference type="Pfam" id="PF01151">
    <property type="entry name" value="ELO"/>
    <property type="match status" value="1"/>
</dbReference>
<keyword evidence="3 10" id="KW-0808">Transferase</keyword>
<evidence type="ECO:0000256" key="7">
    <source>
        <dbReference type="ARBA" id="ARBA00023098"/>
    </source>
</evidence>
<dbReference type="GO" id="GO:0034626">
    <property type="term" value="P:fatty acid elongation, polyunsaturated fatty acid"/>
    <property type="evidence" value="ECO:0000318"/>
    <property type="project" value="GO_Central"/>
</dbReference>
<dbReference type="GO" id="GO:0030148">
    <property type="term" value="P:sphingolipid biosynthetic process"/>
    <property type="evidence" value="ECO:0000318"/>
    <property type="project" value="GO_Central"/>
</dbReference>
<dbReference type="PANTHER" id="PTHR11157">
    <property type="entry name" value="FATTY ACID ACYL TRANSFERASE-RELATED"/>
    <property type="match status" value="1"/>
</dbReference>
<feature type="transmembrane region" description="Helical" evidence="10">
    <location>
        <begin position="30"/>
        <end position="47"/>
    </location>
</feature>
<dbReference type="RefSeq" id="XP_003292441.1">
    <property type="nucleotide sequence ID" value="XM_003292393.1"/>
</dbReference>
<keyword evidence="2 10" id="KW-0444">Lipid biosynthesis</keyword>
<dbReference type="VEuPathDB" id="AmoebaDB:DICPUDRAFT_40557"/>
<feature type="transmembrane region" description="Helical" evidence="10">
    <location>
        <begin position="106"/>
        <end position="126"/>
    </location>
</feature>
<keyword evidence="6 10" id="KW-1133">Transmembrane helix</keyword>
<evidence type="ECO:0000256" key="9">
    <source>
        <dbReference type="ARBA" id="ARBA00023160"/>
    </source>
</evidence>
<evidence type="ECO:0000256" key="1">
    <source>
        <dbReference type="ARBA" id="ARBA00004141"/>
    </source>
</evidence>
<evidence type="ECO:0000256" key="6">
    <source>
        <dbReference type="ARBA" id="ARBA00022989"/>
    </source>
</evidence>
<evidence type="ECO:0000256" key="4">
    <source>
        <dbReference type="ARBA" id="ARBA00022692"/>
    </source>
</evidence>
<comment type="catalytic activity">
    <reaction evidence="10">
        <text>an acyl-CoA + malonyl-CoA + H(+) = a 3-oxoacyl-CoA + CO2 + CoA</text>
        <dbReference type="Rhea" id="RHEA:50252"/>
        <dbReference type="ChEBI" id="CHEBI:15378"/>
        <dbReference type="ChEBI" id="CHEBI:16526"/>
        <dbReference type="ChEBI" id="CHEBI:57287"/>
        <dbReference type="ChEBI" id="CHEBI:57384"/>
        <dbReference type="ChEBI" id="CHEBI:58342"/>
        <dbReference type="ChEBI" id="CHEBI:90726"/>
    </reaction>
    <physiologicalReaction direction="left-to-right" evidence="10">
        <dbReference type="Rhea" id="RHEA:50253"/>
    </physiologicalReaction>
</comment>
<accession>F0ZYE8</accession>
<reference evidence="12" key="1">
    <citation type="journal article" date="2011" name="Genome Biol.">
        <title>Comparative genomics of the social amoebae Dictyostelium discoideum and Dictyostelium purpureum.</title>
        <authorList>
            <consortium name="US DOE Joint Genome Institute (JGI-PGF)"/>
            <person name="Sucgang R."/>
            <person name="Kuo A."/>
            <person name="Tian X."/>
            <person name="Salerno W."/>
            <person name="Parikh A."/>
            <person name="Feasley C.L."/>
            <person name="Dalin E."/>
            <person name="Tu H."/>
            <person name="Huang E."/>
            <person name="Barry K."/>
            <person name="Lindquist E."/>
            <person name="Shapiro H."/>
            <person name="Bruce D."/>
            <person name="Schmutz J."/>
            <person name="Salamov A."/>
            <person name="Fey P."/>
            <person name="Gaudet P."/>
            <person name="Anjard C."/>
            <person name="Babu M.M."/>
            <person name="Basu S."/>
            <person name="Bushmanova Y."/>
            <person name="van der Wel H."/>
            <person name="Katoh-Kurasawa M."/>
            <person name="Dinh C."/>
            <person name="Coutinho P.M."/>
            <person name="Saito T."/>
            <person name="Elias M."/>
            <person name="Schaap P."/>
            <person name="Kay R.R."/>
            <person name="Henrissat B."/>
            <person name="Eichinger L."/>
            <person name="Rivero F."/>
            <person name="Putnam N.H."/>
            <person name="West C.M."/>
            <person name="Loomis W.F."/>
            <person name="Chisholm R.L."/>
            <person name="Shaulsky G."/>
            <person name="Strassmann J.E."/>
            <person name="Queller D.C."/>
            <person name="Kuspa A."/>
            <person name="Grigoriev I.V."/>
        </authorList>
    </citation>
    <scope>NUCLEOTIDE SEQUENCE [LARGE SCALE GENOMIC DNA]</scope>
    <source>
        <strain evidence="12">QSDP1</strain>
    </source>
</reference>
<dbReference type="GO" id="GO:0034625">
    <property type="term" value="P:fatty acid elongation, monounsaturated fatty acid"/>
    <property type="evidence" value="ECO:0000318"/>
    <property type="project" value="GO_Central"/>
</dbReference>
<dbReference type="KEGG" id="dpp:DICPUDRAFT_40557"/>
<dbReference type="GO" id="GO:0009922">
    <property type="term" value="F:fatty acid elongase activity"/>
    <property type="evidence" value="ECO:0000318"/>
    <property type="project" value="GO_Central"/>
</dbReference>
<keyword evidence="8 10" id="KW-0472">Membrane</keyword>
<dbReference type="PANTHER" id="PTHR11157:SF104">
    <property type="entry name" value="ELONGATION OF FATTY ACIDS PROTEIN SRE1"/>
    <property type="match status" value="1"/>
</dbReference>
<dbReference type="Proteomes" id="UP000001064">
    <property type="component" value="Unassembled WGS sequence"/>
</dbReference>
<keyword evidence="9 10" id="KW-0275">Fatty acid biosynthesis</keyword>
<keyword evidence="7 10" id="KW-0443">Lipid metabolism</keyword>
<sequence>MDIVQTYFNQLDNYMANFRWESGVTPLSSYVYPFSTSIAYVLIIFGLQRFMKNRKEMNLKAFSIIHNINLIVLSFSMMVGILYSAYKQAQEQGAFSLICEQTDQAVQGRVGFWIYIFYLSKYYELVDTVILALKKRTVIFLHLFHHMAMVPVTWQWLHEQWLVGSWWCTFVNSFIHVIMYYYYLQTTLGNSCWFKAHITKAQIIQFLTGTGMVTYWFFIRSTYDCKGPLSPAIISNSVNTFFIILFAKFYVDSYRKGKAASKKKAQ</sequence>
<dbReference type="GO" id="GO:0019367">
    <property type="term" value="P:fatty acid elongation, saturated fatty acid"/>
    <property type="evidence" value="ECO:0000318"/>
    <property type="project" value="GO_Central"/>
</dbReference>
<dbReference type="AlphaFoldDB" id="F0ZYE8"/>
<gene>
    <name evidence="11" type="ORF">DICPUDRAFT_40557</name>
</gene>
<dbReference type="FunCoup" id="F0ZYE8">
    <property type="interactions" value="50"/>
</dbReference>
<dbReference type="OrthoDB" id="434092at2759"/>
<comment type="similarity">
    <text evidence="10">Belongs to the ELO family.</text>
</comment>
<name>F0ZYE8_DICPU</name>
<evidence type="ECO:0000256" key="8">
    <source>
        <dbReference type="ARBA" id="ARBA00023136"/>
    </source>
</evidence>
<evidence type="ECO:0000256" key="5">
    <source>
        <dbReference type="ARBA" id="ARBA00022832"/>
    </source>
</evidence>
<comment type="subcellular location">
    <subcellularLocation>
        <location evidence="1">Membrane</location>
        <topology evidence="1">Multi-pass membrane protein</topology>
    </subcellularLocation>
</comment>
<dbReference type="InterPro" id="IPR002076">
    <property type="entry name" value="ELO_fam"/>
</dbReference>
<dbReference type="GO" id="GO:0042761">
    <property type="term" value="P:very long-chain fatty acid biosynthetic process"/>
    <property type="evidence" value="ECO:0000318"/>
    <property type="project" value="GO_Central"/>
</dbReference>
<dbReference type="GeneID" id="10508165"/>
<feature type="transmembrane region" description="Helical" evidence="10">
    <location>
        <begin position="229"/>
        <end position="251"/>
    </location>
</feature>
<dbReference type="GO" id="GO:0005789">
    <property type="term" value="C:endoplasmic reticulum membrane"/>
    <property type="evidence" value="ECO:0000318"/>
    <property type="project" value="GO_Central"/>
</dbReference>
<evidence type="ECO:0000313" key="12">
    <source>
        <dbReference type="Proteomes" id="UP000001064"/>
    </source>
</evidence>